<evidence type="ECO:0000256" key="4">
    <source>
        <dbReference type="ARBA" id="ARBA00012448"/>
    </source>
</evidence>
<dbReference type="GO" id="GO:0008658">
    <property type="term" value="F:penicillin binding"/>
    <property type="evidence" value="ECO:0007669"/>
    <property type="project" value="InterPro"/>
</dbReference>
<protein>
    <recommendedName>
        <fullName evidence="4">serine-type D-Ala-D-Ala carboxypeptidase</fullName>
        <ecNumber evidence="4">3.4.16.4</ecNumber>
    </recommendedName>
</protein>
<feature type="domain" description="Penicillin-binding protein dimerisation" evidence="9">
    <location>
        <begin position="49"/>
        <end position="200"/>
    </location>
</feature>
<dbReference type="Gene3D" id="3.30.450.330">
    <property type="match status" value="1"/>
</dbReference>
<dbReference type="GO" id="GO:0071555">
    <property type="term" value="P:cell wall organization"/>
    <property type="evidence" value="ECO:0007669"/>
    <property type="project" value="TreeGrafter"/>
</dbReference>
<dbReference type="Proteomes" id="UP000501076">
    <property type="component" value="Plasmid pFDU301A"/>
</dbReference>
<accession>A0A6M6E4Y1</accession>
<dbReference type="SUPFAM" id="SSF54184">
    <property type="entry name" value="Penicillin-binding protein 2x (pbp-2x), c-terminal domain"/>
    <property type="match status" value="1"/>
</dbReference>
<dbReference type="Pfam" id="PF00905">
    <property type="entry name" value="Transpeptidase"/>
    <property type="match status" value="1"/>
</dbReference>
<dbReference type="GO" id="GO:0009002">
    <property type="term" value="F:serine-type D-Ala-D-Ala carboxypeptidase activity"/>
    <property type="evidence" value="ECO:0007669"/>
    <property type="project" value="UniProtKB-EC"/>
</dbReference>
<geneLocation type="plasmid" evidence="11">
    <name>pfdu301a</name>
</geneLocation>
<keyword evidence="5 7" id="KW-0472">Membrane</keyword>
<dbReference type="GO" id="GO:0009252">
    <property type="term" value="P:peptidoglycan biosynthetic process"/>
    <property type="evidence" value="ECO:0007669"/>
    <property type="project" value="UniProtKB-UniPathway"/>
</dbReference>
<keyword evidence="7" id="KW-0812">Transmembrane</keyword>
<evidence type="ECO:0000256" key="7">
    <source>
        <dbReference type="SAM" id="Phobius"/>
    </source>
</evidence>
<organism evidence="10 11">
    <name type="scientific">Priestia megaterium</name>
    <name type="common">Bacillus megaterium</name>
    <dbReference type="NCBI Taxonomy" id="1404"/>
    <lineage>
        <taxon>Bacteria</taxon>
        <taxon>Bacillati</taxon>
        <taxon>Bacillota</taxon>
        <taxon>Bacilli</taxon>
        <taxon>Bacillales</taxon>
        <taxon>Bacillaceae</taxon>
        <taxon>Priestia</taxon>
    </lineage>
</organism>
<feature type="domain" description="Penicillin-binding protein transpeptidase" evidence="8">
    <location>
        <begin position="247"/>
        <end position="555"/>
    </location>
</feature>
<dbReference type="Gene3D" id="3.40.710.10">
    <property type="entry name" value="DD-peptidase/beta-lactamase superfamily"/>
    <property type="match status" value="1"/>
</dbReference>
<dbReference type="EC" id="3.4.16.4" evidence="4"/>
<dbReference type="InterPro" id="IPR012338">
    <property type="entry name" value="Beta-lactam/transpept-like"/>
</dbReference>
<evidence type="ECO:0000313" key="10">
    <source>
        <dbReference type="EMBL" id="QJX80626.1"/>
    </source>
</evidence>
<comment type="subcellular location">
    <subcellularLocation>
        <location evidence="1">Membrane</location>
    </subcellularLocation>
</comment>
<evidence type="ECO:0000256" key="5">
    <source>
        <dbReference type="ARBA" id="ARBA00023136"/>
    </source>
</evidence>
<dbReference type="InterPro" id="IPR050515">
    <property type="entry name" value="Beta-lactam/transpept"/>
</dbReference>
<dbReference type="AlphaFoldDB" id="A0A6M6E4Y1"/>
<evidence type="ECO:0000256" key="3">
    <source>
        <dbReference type="ARBA" id="ARBA00007171"/>
    </source>
</evidence>
<evidence type="ECO:0000259" key="9">
    <source>
        <dbReference type="Pfam" id="PF03717"/>
    </source>
</evidence>
<evidence type="ECO:0000256" key="1">
    <source>
        <dbReference type="ARBA" id="ARBA00004370"/>
    </source>
</evidence>
<dbReference type="Gene3D" id="3.90.1310.10">
    <property type="entry name" value="Penicillin-binding protein 2a (Domain 2)"/>
    <property type="match status" value="1"/>
</dbReference>
<gene>
    <name evidence="10" type="ORF">FDZ14_31540</name>
</gene>
<evidence type="ECO:0000256" key="6">
    <source>
        <dbReference type="ARBA" id="ARBA00034000"/>
    </source>
</evidence>
<sequence length="699" mass="76948">MKQTIARSLIVVMAVFIIIAGKFAYIQLFQADRLQKETVEQRVRKIKEMPERGEIKDNEGRVLAMSLNAKNIAVYPNLMKSKETREKVAKVLSDVLELPYKDVLKKVGTRDSKGKLVQWTSIANRVSPEKGEKLKDSDYAGYIEISNAPKRYYPNGSLASTILGFVNYENQPGAGIEMSLNHYLSGIPGYTVAEVDHSKKEIPIGFQTASKPVPGQQITLTIDSYIQYTLEETLKKAAKDMKPKAMHAVVMDPNTGKILGMASYPSFDPNDYTSAKPGSINLNPASYVYEPGSTFKPEYMAAALDGGYINENSSWYDGVGSVNIGGARIKNFDGVGLGQMSLQDIIVNSSNVGMVRISQSMTSKQTLEGLKKMGFGQKTGIEFPNEEIGLVPTVKRLNGDPQAKATVSFGQGISVTPVQLITAFSEVINGGYNITPTILEKVEDEYGNVQYQWAPGKKERAHKEKTAQLMKQYLAANYEIGSGKTIKIDGYDGGAKTGSAWKVENGRYKSGAIIGSFMGFIPRDNPKYVMLAVVDEPEGIGFGAQSGGPIFHNAMTEILRYKGEPKTKPLKGKDKIEENIKINVPDLKYELFDVAEEKLKKTVKGSVVVTKKGLGEVVISQDYNYKDGTLYVNLKTVNIKGTGATYIPKIEGLPVDQVKSLLSRYNIKLQSHGKGNIVYQETEPGEYSKKIKKLTVWCN</sequence>
<evidence type="ECO:0000256" key="2">
    <source>
        <dbReference type="ARBA" id="ARBA00004752"/>
    </source>
</evidence>
<dbReference type="UniPathway" id="UPA00219"/>
<dbReference type="InterPro" id="IPR005311">
    <property type="entry name" value="PBP_dimer"/>
</dbReference>
<dbReference type="EMBL" id="CP045273">
    <property type="protein sequence ID" value="QJX80626.1"/>
    <property type="molecule type" value="Genomic_DNA"/>
</dbReference>
<evidence type="ECO:0000313" key="11">
    <source>
        <dbReference type="Proteomes" id="UP000501076"/>
    </source>
</evidence>
<dbReference type="InterPro" id="IPR036138">
    <property type="entry name" value="PBP_dimer_sf"/>
</dbReference>
<dbReference type="Pfam" id="PF03717">
    <property type="entry name" value="PBP_dimer"/>
    <property type="match status" value="1"/>
</dbReference>
<dbReference type="RefSeq" id="WP_171778621.1">
    <property type="nucleotide sequence ID" value="NZ_CP045273.1"/>
</dbReference>
<name>A0A6M6E4Y1_PRIMG</name>
<dbReference type="PANTHER" id="PTHR30627">
    <property type="entry name" value="PEPTIDOGLYCAN D,D-TRANSPEPTIDASE"/>
    <property type="match status" value="1"/>
</dbReference>
<keyword evidence="7" id="KW-1133">Transmembrane helix</keyword>
<dbReference type="GO" id="GO:0005886">
    <property type="term" value="C:plasma membrane"/>
    <property type="evidence" value="ECO:0007669"/>
    <property type="project" value="TreeGrafter"/>
</dbReference>
<dbReference type="SUPFAM" id="SSF56519">
    <property type="entry name" value="Penicillin binding protein dimerisation domain"/>
    <property type="match status" value="1"/>
</dbReference>
<dbReference type="InterPro" id="IPR001460">
    <property type="entry name" value="PCN-bd_Tpept"/>
</dbReference>
<feature type="transmembrane region" description="Helical" evidence="7">
    <location>
        <begin position="9"/>
        <end position="28"/>
    </location>
</feature>
<comment type="catalytic activity">
    <reaction evidence="6">
        <text>Preferential cleavage: (Ac)2-L-Lys-D-Ala-|-D-Ala. Also transpeptidation of peptidyl-alanyl moieties that are N-acyl substituents of D-alanine.</text>
        <dbReference type="EC" id="3.4.16.4"/>
    </reaction>
</comment>
<keyword evidence="10" id="KW-0614">Plasmid</keyword>
<dbReference type="SUPFAM" id="SSF56601">
    <property type="entry name" value="beta-lactamase/transpeptidase-like"/>
    <property type="match status" value="1"/>
</dbReference>
<evidence type="ECO:0000259" key="8">
    <source>
        <dbReference type="Pfam" id="PF00905"/>
    </source>
</evidence>
<dbReference type="PANTHER" id="PTHR30627:SF1">
    <property type="entry name" value="PEPTIDOGLYCAN D,D-TRANSPEPTIDASE FTSI"/>
    <property type="match status" value="1"/>
</dbReference>
<reference evidence="10 11" key="1">
    <citation type="submission" date="2019-10" db="EMBL/GenBank/DDBJ databases">
        <title>Complete genome sequences for adaption low water activity.</title>
        <authorList>
            <person name="Zhao L."/>
            <person name="Zhong J."/>
        </authorList>
    </citation>
    <scope>NUCLEOTIDE SEQUENCE [LARGE SCALE GENOMIC DNA]</scope>
    <source>
        <strain evidence="10 11">FDU301</strain>
        <plasmid evidence="11">pfdu301a</plasmid>
    </source>
</reference>
<comment type="pathway">
    <text evidence="2">Cell wall biogenesis; peptidoglycan biosynthesis.</text>
</comment>
<proteinExistence type="inferred from homology"/>
<comment type="similarity">
    <text evidence="3">Belongs to the transpeptidase family.</text>
</comment>